<name>A0ABD5YCD6_9EURY</name>
<gene>
    <name evidence="3" type="ORF">ACFQMA_24520</name>
</gene>
<dbReference type="InterPro" id="IPR007527">
    <property type="entry name" value="Znf_SWIM"/>
</dbReference>
<dbReference type="GO" id="GO:0008270">
    <property type="term" value="F:zinc ion binding"/>
    <property type="evidence" value="ECO:0007669"/>
    <property type="project" value="UniProtKB-KW"/>
</dbReference>
<dbReference type="Proteomes" id="UP001596432">
    <property type="component" value="Unassembled WGS sequence"/>
</dbReference>
<dbReference type="EMBL" id="JBHTAS010000002">
    <property type="protein sequence ID" value="MFC7142975.1"/>
    <property type="molecule type" value="Genomic_DNA"/>
</dbReference>
<dbReference type="RefSeq" id="WP_274326303.1">
    <property type="nucleotide sequence ID" value="NZ_CP118159.1"/>
</dbReference>
<dbReference type="Pfam" id="PF04434">
    <property type="entry name" value="SWIM"/>
    <property type="match status" value="1"/>
</dbReference>
<evidence type="ECO:0000313" key="3">
    <source>
        <dbReference type="EMBL" id="MFC7142975.1"/>
    </source>
</evidence>
<keyword evidence="1" id="KW-0863">Zinc-finger</keyword>
<dbReference type="PROSITE" id="PS50966">
    <property type="entry name" value="ZF_SWIM"/>
    <property type="match status" value="1"/>
</dbReference>
<keyword evidence="1" id="KW-0862">Zinc</keyword>
<sequence length="268" mass="30535">MTITQSNIRDLCTDAVFDRGQNYYSEGKVHERRRVDDIITATVEGSRLYDVTLSLAESDFEPSCTCPYDGAGECKHVVAVLLSLIDELPEDEGERLDTVFESIDTSELQAFVREELARDDAMLDRFFATFDATSGKSHEAYRDDVSQLFDEHTREYPVVIDAIDFSRFTDLGERYQDRGRYRQAAAVYRGLVAGIDDNIELVDGAYDHYARVFREGLDAYVECVTAADLSLSEYEAYEQFLKRIESGSQIHREQFERALSSLQATIEE</sequence>
<accession>A0ABD5YCD6</accession>
<evidence type="ECO:0000259" key="2">
    <source>
        <dbReference type="PROSITE" id="PS50966"/>
    </source>
</evidence>
<dbReference type="GeneID" id="78823340"/>
<keyword evidence="1" id="KW-0479">Metal-binding</keyword>
<evidence type="ECO:0000313" key="4">
    <source>
        <dbReference type="Proteomes" id="UP001596432"/>
    </source>
</evidence>
<reference evidence="3 4" key="1">
    <citation type="journal article" date="2019" name="Int. J. Syst. Evol. Microbiol.">
        <title>The Global Catalogue of Microorganisms (GCM) 10K type strain sequencing project: providing services to taxonomists for standard genome sequencing and annotation.</title>
        <authorList>
            <consortium name="The Broad Institute Genomics Platform"/>
            <consortium name="The Broad Institute Genome Sequencing Center for Infectious Disease"/>
            <person name="Wu L."/>
            <person name="Ma J."/>
        </authorList>
    </citation>
    <scope>NUCLEOTIDE SEQUENCE [LARGE SCALE GENOMIC DNA]</scope>
    <source>
        <strain evidence="3 4">XZYJT29</strain>
    </source>
</reference>
<proteinExistence type="predicted"/>
<evidence type="ECO:0000256" key="1">
    <source>
        <dbReference type="PROSITE-ProRule" id="PRU00325"/>
    </source>
</evidence>
<organism evidence="3 4">
    <name type="scientific">Halosimplex aquaticum</name>
    <dbReference type="NCBI Taxonomy" id="3026162"/>
    <lineage>
        <taxon>Archaea</taxon>
        <taxon>Methanobacteriati</taxon>
        <taxon>Methanobacteriota</taxon>
        <taxon>Stenosarchaea group</taxon>
        <taxon>Halobacteria</taxon>
        <taxon>Halobacteriales</taxon>
        <taxon>Haloarculaceae</taxon>
        <taxon>Halosimplex</taxon>
    </lineage>
</organism>
<keyword evidence="4" id="KW-1185">Reference proteome</keyword>
<dbReference type="AlphaFoldDB" id="A0ABD5YCD6"/>
<feature type="domain" description="SWIM-type" evidence="2">
    <location>
        <begin position="49"/>
        <end position="85"/>
    </location>
</feature>
<protein>
    <submittedName>
        <fullName evidence="3">SWIM zinc finger domain-containing protein</fullName>
    </submittedName>
</protein>
<comment type="caution">
    <text evidence="3">The sequence shown here is derived from an EMBL/GenBank/DDBJ whole genome shotgun (WGS) entry which is preliminary data.</text>
</comment>